<evidence type="ECO:0000259" key="1">
    <source>
        <dbReference type="PROSITE" id="PS51704"/>
    </source>
</evidence>
<dbReference type="Proteomes" id="UP000037237">
    <property type="component" value="Unassembled WGS sequence"/>
</dbReference>
<dbReference type="AlphaFoldDB" id="A0A0M0BX35"/>
<dbReference type="GO" id="GO:0006629">
    <property type="term" value="P:lipid metabolic process"/>
    <property type="evidence" value="ECO:0007669"/>
    <property type="project" value="InterPro"/>
</dbReference>
<dbReference type="Gene3D" id="3.20.20.190">
    <property type="entry name" value="Phosphatidylinositol (PI) phosphodiesterase"/>
    <property type="match status" value="1"/>
</dbReference>
<evidence type="ECO:0000313" key="3">
    <source>
        <dbReference type="Proteomes" id="UP000037237"/>
    </source>
</evidence>
<evidence type="ECO:0000313" key="2">
    <source>
        <dbReference type="EMBL" id="KON33162.1"/>
    </source>
</evidence>
<dbReference type="EMBL" id="LFWU01000038">
    <property type="protein sequence ID" value="KON33162.1"/>
    <property type="molecule type" value="Genomic_DNA"/>
</dbReference>
<organism evidence="2 3">
    <name type="scientific">miscellaneous Crenarchaeota group-1 archaeon SG8-32-1</name>
    <dbReference type="NCBI Taxonomy" id="1685124"/>
    <lineage>
        <taxon>Archaea</taxon>
        <taxon>Candidatus Bathyarchaeota</taxon>
        <taxon>MCG-1</taxon>
    </lineage>
</organism>
<proteinExistence type="predicted"/>
<accession>A0A0M0BX35</accession>
<dbReference type="InterPro" id="IPR017946">
    <property type="entry name" value="PLC-like_Pdiesterase_TIM-brl"/>
</dbReference>
<reference evidence="2 3" key="1">
    <citation type="submission" date="2015-06" db="EMBL/GenBank/DDBJ databases">
        <title>New insights into the roles of widespread benthic archaea in carbon and nitrogen cycling.</title>
        <authorList>
            <person name="Lazar C.S."/>
            <person name="Baker B.J."/>
            <person name="Seitz K.W."/>
            <person name="Hyde A.S."/>
            <person name="Dick G.J."/>
            <person name="Hinrichs K.-U."/>
            <person name="Teske A.P."/>
        </authorList>
    </citation>
    <scope>NUCLEOTIDE SEQUENCE [LARGE SCALE GENOMIC DNA]</scope>
    <source>
        <strain evidence="2">SG8-32-1</strain>
    </source>
</reference>
<dbReference type="Pfam" id="PF03009">
    <property type="entry name" value="GDPD"/>
    <property type="match status" value="1"/>
</dbReference>
<name>A0A0M0BX35_9ARCH</name>
<dbReference type="GO" id="GO:0008081">
    <property type="term" value="F:phosphoric diester hydrolase activity"/>
    <property type="evidence" value="ECO:0007669"/>
    <property type="project" value="InterPro"/>
</dbReference>
<gene>
    <name evidence="2" type="ORF">AC477_01890</name>
</gene>
<dbReference type="PANTHER" id="PTHR46211:SF14">
    <property type="entry name" value="GLYCEROPHOSPHODIESTER PHOSPHODIESTERASE"/>
    <property type="match status" value="1"/>
</dbReference>
<protein>
    <recommendedName>
        <fullName evidence="1">GP-PDE domain-containing protein</fullName>
    </recommendedName>
</protein>
<feature type="domain" description="GP-PDE" evidence="1">
    <location>
        <begin position="4"/>
        <end position="223"/>
    </location>
</feature>
<dbReference type="SUPFAM" id="SSF51695">
    <property type="entry name" value="PLC-like phosphodiesterases"/>
    <property type="match status" value="1"/>
</dbReference>
<dbReference type="PROSITE" id="PS51704">
    <property type="entry name" value="GP_PDE"/>
    <property type="match status" value="1"/>
</dbReference>
<dbReference type="PANTHER" id="PTHR46211">
    <property type="entry name" value="GLYCEROPHOSPHORYL DIESTER PHOSPHODIESTERASE"/>
    <property type="match status" value="1"/>
</dbReference>
<sequence>MSLLLKIGHRGARAYAPENTLRSFQKAIELGVNAVELDVRRTKDNQLVVIHNANVNKTTNGNGAVNELTLDEIKRFVTEKGDKVPALEEALQFLGKRVTILLELKETGIEEQIINLVNKKGLIENIIIISFHEEALRKVRELDPKIITGLIYVRHKNPVQTALDLNAQYLLPLYRFTYSDNVRKAHENGLKVIVWTINTAEEVDEYKKKGVDGIASDKPEILH</sequence>
<dbReference type="PATRIC" id="fig|1685124.3.peg.314"/>
<dbReference type="InterPro" id="IPR030395">
    <property type="entry name" value="GP_PDE_dom"/>
</dbReference>
<comment type="caution">
    <text evidence="2">The sequence shown here is derived from an EMBL/GenBank/DDBJ whole genome shotgun (WGS) entry which is preliminary data.</text>
</comment>